<dbReference type="SUPFAM" id="SSF55961">
    <property type="entry name" value="Bet v1-like"/>
    <property type="match status" value="1"/>
</dbReference>
<comment type="caution">
    <text evidence="1">The sequence shown here is derived from an EMBL/GenBank/DDBJ whole genome shotgun (WGS) entry which is preliminary data.</text>
</comment>
<evidence type="ECO:0008006" key="3">
    <source>
        <dbReference type="Google" id="ProtNLM"/>
    </source>
</evidence>
<dbReference type="Proteomes" id="UP000029713">
    <property type="component" value="Unassembled WGS sequence"/>
</dbReference>
<dbReference type="InterPro" id="IPR023393">
    <property type="entry name" value="START-like_dom_sf"/>
</dbReference>
<dbReference type="Pfam" id="PF10604">
    <property type="entry name" value="Polyketide_cyc2"/>
    <property type="match status" value="1"/>
</dbReference>
<protein>
    <recommendedName>
        <fullName evidence="3">Dimethyladenosine transferase</fullName>
    </recommendedName>
</protein>
<organism evidence="1 2">
    <name type="scientific">Modestobacter caceresii</name>
    <dbReference type="NCBI Taxonomy" id="1522368"/>
    <lineage>
        <taxon>Bacteria</taxon>
        <taxon>Bacillati</taxon>
        <taxon>Actinomycetota</taxon>
        <taxon>Actinomycetes</taxon>
        <taxon>Geodermatophilales</taxon>
        <taxon>Geodermatophilaceae</taxon>
        <taxon>Modestobacter</taxon>
    </lineage>
</organism>
<dbReference type="RefSeq" id="WP_036339312.1">
    <property type="nucleotide sequence ID" value="NZ_JPMX01000093.1"/>
</dbReference>
<name>A0A098Y5H3_9ACTN</name>
<gene>
    <name evidence="1" type="ORF">IN07_20265</name>
</gene>
<evidence type="ECO:0000313" key="1">
    <source>
        <dbReference type="EMBL" id="KGH44946.1"/>
    </source>
</evidence>
<dbReference type="EMBL" id="JPMX01000093">
    <property type="protein sequence ID" value="KGH44946.1"/>
    <property type="molecule type" value="Genomic_DNA"/>
</dbReference>
<evidence type="ECO:0000313" key="2">
    <source>
        <dbReference type="Proteomes" id="UP000029713"/>
    </source>
</evidence>
<reference evidence="1 2" key="1">
    <citation type="submission" date="2014-07" db="EMBL/GenBank/DDBJ databases">
        <title>Biosystematic studies on Modestobacter strains isolated from extreme hyper-arid desert soil and from historic building.</title>
        <authorList>
            <person name="Bukarasam K."/>
            <person name="Bull A."/>
            <person name="Girard G."/>
            <person name="van Wezel G."/>
            <person name="Goodfellow M."/>
        </authorList>
    </citation>
    <scope>NUCLEOTIDE SEQUENCE [LARGE SCALE GENOMIC DNA]</scope>
    <source>
        <strain evidence="1 2">KNN45-2b</strain>
    </source>
</reference>
<sequence length="159" mass="18215">MTRLDARTVTAERRIPAAADEVFAVLVSLDQHVHLDGSGMVQGLPDGPDKLHLGARFSMAMRQGPFSYRSVNEVTAYEENRTLAWRTVGEWRGRTVVGGQWWRYDLLPDGDRTLVRHSYEWGRAMLPTLTIQLPGYPQRMARTMPETLNRLEHVVLTRR</sequence>
<dbReference type="OrthoDB" id="6624781at2"/>
<dbReference type="InterPro" id="IPR019587">
    <property type="entry name" value="Polyketide_cyclase/dehydratase"/>
</dbReference>
<keyword evidence="2" id="KW-1185">Reference proteome</keyword>
<dbReference type="AlphaFoldDB" id="A0A098Y5H3"/>
<proteinExistence type="predicted"/>
<dbReference type="Gene3D" id="3.30.530.20">
    <property type="match status" value="1"/>
</dbReference>
<accession>A0A098Y5H3</accession>